<dbReference type="GO" id="GO:0046872">
    <property type="term" value="F:metal ion binding"/>
    <property type="evidence" value="ECO:0007669"/>
    <property type="project" value="UniProtKB-KW"/>
</dbReference>
<accession>A0A395XHB0</accession>
<feature type="domain" description="HpcH/HpaI aldolase/citrate lyase" evidence="2">
    <location>
        <begin position="9"/>
        <end position="159"/>
    </location>
</feature>
<dbReference type="InterPro" id="IPR005000">
    <property type="entry name" value="Aldolase/citrate-lyase_domain"/>
</dbReference>
<dbReference type="Gene3D" id="3.20.20.60">
    <property type="entry name" value="Phosphoenolpyruvate-binding domains"/>
    <property type="match status" value="2"/>
</dbReference>
<name>A0A395XHB0_9FIRM</name>
<dbReference type="GO" id="GO:0003824">
    <property type="term" value="F:catalytic activity"/>
    <property type="evidence" value="ECO:0007669"/>
    <property type="project" value="InterPro"/>
</dbReference>
<evidence type="ECO:0000259" key="2">
    <source>
        <dbReference type="Pfam" id="PF03328"/>
    </source>
</evidence>
<evidence type="ECO:0000256" key="1">
    <source>
        <dbReference type="ARBA" id="ARBA00022723"/>
    </source>
</evidence>
<dbReference type="InterPro" id="IPR040442">
    <property type="entry name" value="Pyrv_kinase-like_dom_sf"/>
</dbReference>
<gene>
    <name evidence="3" type="ORF">DWV67_14875</name>
</gene>
<evidence type="ECO:0000313" key="3">
    <source>
        <dbReference type="EMBL" id="RGW48475.1"/>
    </source>
</evidence>
<dbReference type="Proteomes" id="UP000266376">
    <property type="component" value="Unassembled WGS sequence"/>
</dbReference>
<evidence type="ECO:0000313" key="4">
    <source>
        <dbReference type="Proteomes" id="UP000266376"/>
    </source>
</evidence>
<comment type="caution">
    <text evidence="3">The sequence shown here is derived from an EMBL/GenBank/DDBJ whole genome shotgun (WGS) entry which is preliminary data.</text>
</comment>
<proteinExistence type="predicted"/>
<protein>
    <submittedName>
        <fullName evidence="3">Aldolase</fullName>
    </submittedName>
</protein>
<keyword evidence="1" id="KW-0479">Metal-binding</keyword>
<sequence length="265" mass="29995">MALSLMYITNKPQIAEIAESAGVDRIFVDMEYIGKADRQGGMDTVQNHHTLEDVKTIAQTIKKAKLLVRINPIHEKSKDYISSEEEIDRAIKNGADILMLPYFKTVREVETFLRFVNGRVKTMLLLETPEAVGVVDDILKLKGIDEIFVGLNDLSLGYGKKFMFELLRDGTVEELCYKFKKANIPYGFGGIAALGKGDLPAEKIIIEHYRMGSTSVILSRSFCNTNEVKDIETIKSIFINGIKEIRDYEKTVVIHSEYFESNNKK</sequence>
<dbReference type="AlphaFoldDB" id="A0A395XHB0"/>
<dbReference type="SUPFAM" id="SSF51621">
    <property type="entry name" value="Phosphoenolpyruvate/pyruvate domain"/>
    <property type="match status" value="1"/>
</dbReference>
<dbReference type="Pfam" id="PF03328">
    <property type="entry name" value="HpcH_HpaI"/>
    <property type="match status" value="1"/>
</dbReference>
<dbReference type="InterPro" id="IPR015813">
    <property type="entry name" value="Pyrv/PenolPyrv_kinase-like_dom"/>
</dbReference>
<organism evidence="3 4">
    <name type="scientific">Dorea formicigenerans</name>
    <dbReference type="NCBI Taxonomy" id="39486"/>
    <lineage>
        <taxon>Bacteria</taxon>
        <taxon>Bacillati</taxon>
        <taxon>Bacillota</taxon>
        <taxon>Clostridia</taxon>
        <taxon>Lachnospirales</taxon>
        <taxon>Lachnospiraceae</taxon>
        <taxon>Dorea</taxon>
    </lineage>
</organism>
<dbReference type="EMBL" id="QSAJ01000055">
    <property type="protein sequence ID" value="RGW48475.1"/>
    <property type="molecule type" value="Genomic_DNA"/>
</dbReference>
<reference evidence="3 4" key="1">
    <citation type="submission" date="2018-08" db="EMBL/GenBank/DDBJ databases">
        <title>A genome reference for cultivated species of the human gut microbiota.</title>
        <authorList>
            <person name="Zou Y."/>
            <person name="Xue W."/>
            <person name="Luo G."/>
        </authorList>
    </citation>
    <scope>NUCLEOTIDE SEQUENCE [LARGE SCALE GENOMIC DNA]</scope>
    <source>
        <strain evidence="3 4">AF12-11</strain>
    </source>
</reference>